<proteinExistence type="predicted"/>
<keyword evidence="3" id="KW-0614">Plasmid</keyword>
<dbReference type="Pfam" id="PF26424">
    <property type="entry name" value="DUF8115"/>
    <property type="match status" value="1"/>
</dbReference>
<dbReference type="RefSeq" id="WP_011572929.1">
    <property type="nucleotide sequence ID" value="NC_008213.1"/>
</dbReference>
<geneLocation type="plasmid" evidence="3 4">
    <name>PL47</name>
</geneLocation>
<keyword evidence="4" id="KW-1185">Reference proteome</keyword>
<feature type="compositionally biased region" description="Basic and acidic residues" evidence="1">
    <location>
        <begin position="1"/>
        <end position="24"/>
    </location>
</feature>
<evidence type="ECO:0000313" key="4">
    <source>
        <dbReference type="Proteomes" id="UP000001975"/>
    </source>
</evidence>
<evidence type="ECO:0000259" key="2">
    <source>
        <dbReference type="Pfam" id="PF26424"/>
    </source>
</evidence>
<evidence type="ECO:0000256" key="1">
    <source>
        <dbReference type="SAM" id="MobiDB-lite"/>
    </source>
</evidence>
<evidence type="ECO:0000313" key="3">
    <source>
        <dbReference type="EMBL" id="CAJ51117.1"/>
    </source>
</evidence>
<dbReference type="EMBL" id="AM180089">
    <property type="protein sequence ID" value="CAJ51117.1"/>
    <property type="molecule type" value="Genomic_DNA"/>
</dbReference>
<accession>Q18DF0</accession>
<dbReference type="InterPro" id="IPR058428">
    <property type="entry name" value="DUF8115"/>
</dbReference>
<dbReference type="eggNOG" id="arCOG06156">
    <property type="taxonomic scope" value="Archaea"/>
</dbReference>
<dbReference type="KEGG" id="hwa:HQ_4027A"/>
<name>Q18DF0_HALWD</name>
<feature type="domain" description="DUF8115" evidence="2">
    <location>
        <begin position="4"/>
        <end position="129"/>
    </location>
</feature>
<dbReference type="AlphaFoldDB" id="Q18DF0"/>
<dbReference type="GeneID" id="25393402"/>
<feature type="region of interest" description="Disordered" evidence="1">
    <location>
        <begin position="1"/>
        <end position="30"/>
    </location>
</feature>
<organism evidence="3 4">
    <name type="scientific">Haloquadratum walsbyi (strain DSM 16790 / HBSQ001)</name>
    <dbReference type="NCBI Taxonomy" id="362976"/>
    <lineage>
        <taxon>Archaea</taxon>
        <taxon>Methanobacteriati</taxon>
        <taxon>Methanobacteriota</taxon>
        <taxon>Stenosarchaea group</taxon>
        <taxon>Halobacteria</taxon>
        <taxon>Halobacteriales</taxon>
        <taxon>Haloferacaceae</taxon>
        <taxon>Haloquadratum</taxon>
    </lineage>
</organism>
<protein>
    <recommendedName>
        <fullName evidence="2">DUF8115 domain-containing protein</fullName>
    </recommendedName>
</protein>
<dbReference type="Proteomes" id="UP000001975">
    <property type="component" value="Plasmid PL47"/>
</dbReference>
<reference evidence="3 4" key="1">
    <citation type="journal article" date="2006" name="BMC Genomics">
        <title>The genome of the square archaeon Haloquadratum walsbyi: life at the limits of water activity.</title>
        <authorList>
            <person name="Bolhuis H.H."/>
            <person name="Palm P.P."/>
            <person name="Wende A.W."/>
            <person name="Falb M.M."/>
            <person name="Rampp M.M."/>
            <person name="Rodriguez-Valera F.F."/>
            <person name="Pfeiffer F.F."/>
            <person name="Oesterhelt D.D."/>
        </authorList>
    </citation>
    <scope>NUCLEOTIDE SEQUENCE [LARGE SCALE GENOMIC DNA]</scope>
    <source>
        <strain evidence="4">DSM 16790 / HBSQ001</strain>
        <plasmid evidence="4">Plasmid PL47</plasmid>
    </source>
</reference>
<gene>
    <name evidence="3" type="ordered locus">HQ_4027A</name>
</gene>
<dbReference type="HOGENOM" id="CLU_159095_0_0_2"/>
<sequence>MSEDVDKKLEELRNEESTGNRLDRDDPESQPEFADVLEEALESIDQGESSNTITAYDPKLAAVLQALEEDDRMEDVFEQLQEAYDGNSGLQNPSRSALIRLAVRVGLQEGSDNLLADLEEAVNRRQTTTI</sequence>